<keyword evidence="2 3" id="KW-0040">ANK repeat</keyword>
<accession>A0AAW1TI69</accession>
<evidence type="ECO:0000256" key="2">
    <source>
        <dbReference type="ARBA" id="ARBA00023043"/>
    </source>
</evidence>
<gene>
    <name evidence="4" type="ORF">WA026_006322</name>
</gene>
<sequence>METKRLIEENERIHRRFLGHHLSAMEIAYSVLGCINITNESKWSFLHYSAYLGMERTCFKMLTNGADPNLANARGDTPIRFACKNGNYNCIEAILRFKPKMDIQNDVLYTLLYIFINKPPRNEYMLEKSLDADANPDIPDENGYSTFAH</sequence>
<dbReference type="SUPFAM" id="SSF48403">
    <property type="entry name" value="Ankyrin repeat"/>
    <property type="match status" value="1"/>
</dbReference>
<organism evidence="4 5">
    <name type="scientific">Henosepilachna vigintioctopunctata</name>
    <dbReference type="NCBI Taxonomy" id="420089"/>
    <lineage>
        <taxon>Eukaryota</taxon>
        <taxon>Metazoa</taxon>
        <taxon>Ecdysozoa</taxon>
        <taxon>Arthropoda</taxon>
        <taxon>Hexapoda</taxon>
        <taxon>Insecta</taxon>
        <taxon>Pterygota</taxon>
        <taxon>Neoptera</taxon>
        <taxon>Endopterygota</taxon>
        <taxon>Coleoptera</taxon>
        <taxon>Polyphaga</taxon>
        <taxon>Cucujiformia</taxon>
        <taxon>Coccinelloidea</taxon>
        <taxon>Coccinellidae</taxon>
        <taxon>Epilachninae</taxon>
        <taxon>Epilachnini</taxon>
        <taxon>Henosepilachna</taxon>
    </lineage>
</organism>
<dbReference type="PROSITE" id="PS50088">
    <property type="entry name" value="ANK_REPEAT"/>
    <property type="match status" value="1"/>
</dbReference>
<keyword evidence="1" id="KW-0677">Repeat</keyword>
<evidence type="ECO:0000256" key="3">
    <source>
        <dbReference type="PROSITE-ProRule" id="PRU00023"/>
    </source>
</evidence>
<dbReference type="EMBL" id="JARQZJ010000002">
    <property type="protein sequence ID" value="KAK9870237.1"/>
    <property type="molecule type" value="Genomic_DNA"/>
</dbReference>
<dbReference type="PANTHER" id="PTHR24198:SF165">
    <property type="entry name" value="ANKYRIN REPEAT-CONTAINING PROTEIN-RELATED"/>
    <property type="match status" value="1"/>
</dbReference>
<proteinExistence type="predicted"/>
<evidence type="ECO:0000313" key="4">
    <source>
        <dbReference type="EMBL" id="KAK9870237.1"/>
    </source>
</evidence>
<dbReference type="Pfam" id="PF12796">
    <property type="entry name" value="Ank_2"/>
    <property type="match status" value="1"/>
</dbReference>
<evidence type="ECO:0000256" key="1">
    <source>
        <dbReference type="ARBA" id="ARBA00022737"/>
    </source>
</evidence>
<evidence type="ECO:0000313" key="5">
    <source>
        <dbReference type="Proteomes" id="UP001431783"/>
    </source>
</evidence>
<dbReference type="Proteomes" id="UP001431783">
    <property type="component" value="Unassembled WGS sequence"/>
</dbReference>
<evidence type="ECO:0008006" key="6">
    <source>
        <dbReference type="Google" id="ProtNLM"/>
    </source>
</evidence>
<dbReference type="SMART" id="SM00248">
    <property type="entry name" value="ANK"/>
    <property type="match status" value="3"/>
</dbReference>
<reference evidence="4 5" key="1">
    <citation type="submission" date="2023-03" db="EMBL/GenBank/DDBJ databases">
        <title>Genome insight into feeding habits of ladybird beetles.</title>
        <authorList>
            <person name="Li H.-S."/>
            <person name="Huang Y.-H."/>
            <person name="Pang H."/>
        </authorList>
    </citation>
    <scope>NUCLEOTIDE SEQUENCE [LARGE SCALE GENOMIC DNA]</scope>
    <source>
        <strain evidence="4">SYSU_2023b</strain>
        <tissue evidence="4">Whole body</tissue>
    </source>
</reference>
<feature type="repeat" description="ANK" evidence="3">
    <location>
        <begin position="74"/>
        <end position="106"/>
    </location>
</feature>
<protein>
    <recommendedName>
        <fullName evidence="6">Ankyrin repeat protein</fullName>
    </recommendedName>
</protein>
<dbReference type="PANTHER" id="PTHR24198">
    <property type="entry name" value="ANKYRIN REPEAT AND PROTEIN KINASE DOMAIN-CONTAINING PROTEIN"/>
    <property type="match status" value="1"/>
</dbReference>
<dbReference type="InterPro" id="IPR002110">
    <property type="entry name" value="Ankyrin_rpt"/>
</dbReference>
<comment type="caution">
    <text evidence="4">The sequence shown here is derived from an EMBL/GenBank/DDBJ whole genome shotgun (WGS) entry which is preliminary data.</text>
</comment>
<keyword evidence="5" id="KW-1185">Reference proteome</keyword>
<dbReference type="AlphaFoldDB" id="A0AAW1TI69"/>
<dbReference type="Gene3D" id="1.25.40.20">
    <property type="entry name" value="Ankyrin repeat-containing domain"/>
    <property type="match status" value="1"/>
</dbReference>
<dbReference type="InterPro" id="IPR036770">
    <property type="entry name" value="Ankyrin_rpt-contain_sf"/>
</dbReference>
<name>A0AAW1TI69_9CUCU</name>